<keyword evidence="9" id="KW-0732">Signal</keyword>
<dbReference type="InterPro" id="IPR012910">
    <property type="entry name" value="Plug_dom"/>
</dbReference>
<dbReference type="PROSITE" id="PS52016">
    <property type="entry name" value="TONB_DEPENDENT_REC_3"/>
    <property type="match status" value="1"/>
</dbReference>
<evidence type="ECO:0000256" key="8">
    <source>
        <dbReference type="SAM" id="MobiDB-lite"/>
    </source>
</evidence>
<name>A0A346NLT2_9ALTE</name>
<dbReference type="SUPFAM" id="SSF49452">
    <property type="entry name" value="Starch-binding domain-like"/>
    <property type="match status" value="1"/>
</dbReference>
<dbReference type="InterPro" id="IPR057601">
    <property type="entry name" value="Oar-like_b-barrel"/>
</dbReference>
<dbReference type="Pfam" id="PF25183">
    <property type="entry name" value="OMP_b-brl_4"/>
    <property type="match status" value="1"/>
</dbReference>
<dbReference type="InterPro" id="IPR039426">
    <property type="entry name" value="TonB-dep_rcpt-like"/>
</dbReference>
<dbReference type="RefSeq" id="WP_117316542.1">
    <property type="nucleotide sequence ID" value="NZ_CP031769.1"/>
</dbReference>
<keyword evidence="3 7" id="KW-1134">Transmembrane beta strand</keyword>
<evidence type="ECO:0000256" key="1">
    <source>
        <dbReference type="ARBA" id="ARBA00004571"/>
    </source>
</evidence>
<evidence type="ECO:0000256" key="3">
    <source>
        <dbReference type="ARBA" id="ARBA00022452"/>
    </source>
</evidence>
<keyword evidence="12" id="KW-0675">Receptor</keyword>
<evidence type="ECO:0000256" key="7">
    <source>
        <dbReference type="PROSITE-ProRule" id="PRU01360"/>
    </source>
</evidence>
<evidence type="ECO:0000313" key="13">
    <source>
        <dbReference type="Proteomes" id="UP000262073"/>
    </source>
</evidence>
<dbReference type="InterPro" id="IPR013784">
    <property type="entry name" value="Carb-bd-like_fold"/>
</dbReference>
<feature type="domain" description="TonB-dependent receptor plug" evidence="10">
    <location>
        <begin position="133"/>
        <end position="225"/>
    </location>
</feature>
<comment type="subcellular location">
    <subcellularLocation>
        <location evidence="1 7">Cell outer membrane</location>
        <topology evidence="1 7">Multi-pass membrane protein</topology>
    </subcellularLocation>
</comment>
<comment type="similarity">
    <text evidence="7">Belongs to the TonB-dependent receptor family.</text>
</comment>
<sequence>MIRKSLLALAIGTSLGLSAPVFAAGSTSSISGVVESQDSTQLTVTAVNPDTGFSRTVSVAADGSYRFAKMETGTYNITIKRGDSVVAEDTLRVTLGSNKQADFNVGAMNAERIEVTGARISAIDLSSTDSGLVLGEAEIDRMPIARNITAVALLAPGVVQGDSGFGNVASFGGASVAENACYINGLEVTDTRQGLGCGAVPFEMYKEFQVKTGGFSAEFGRATGGLVNAVTKSGTNEWQFDFTANWSPSSLQEDGSVSRGMGGTGEIFRDNRNDETDEWDYSVSAAGPIIEDKLFFYALVNPRSVSNDFSYGAVFDEYAATDQMRYRESDGTDNLFWGTKIDWDIVEGHRLSYFAYSDQNDAIEDVYGYDAESQTVEEYQGSYLRKRGGEAQSVTYTGYITDDLSVSAMWGEIETQYETTPTNLDCPTITDQRNVPSAEKAPQCGPGGSFGDNFDENTQYRFDIEYYWGDHLIKAGIDKQDRASTRITRPVGGHSYRYFSLESGSNIQGDMGNLYTNTTGAAQDLVSDRIFDGGGSFESDLTAYYIEDKWQVTPSLMLTIGLRKDLFEGAGTTGKTLFDFDTDIAPRLGFSWDVNGDGESKLYGNYGRYYLPIANNTIYRAASGVSDTTTYYTFDDIDSVSGAPIGATPVNGAVENSQTASSVAAVPTQDTFQAQEADPFSRDEYILGYQFTVNDNLTAEVTGTYREVTSALDDYCGIYAYPYCVMLNPGSDMSWYKDGYYWDGSQLDESKLPLFDGNADEGSLTTHTAQTLQLPEGKNEYTSVQLKLNYIEDNYRVNFQYTWARSVGNFEGAVKSDIDQADAGVTQDFDFPALMDGADGYQPNDRRHTFKLYGSYDVSEDFIVGFNSSLQSGRPLTAFGQGYPSDDANLYGSYGDTYYILTGCSAALSDEGLCAQDDKQYRYSPRGSVGRTPWTFNLDVSAAYMFSYQEVDMRMTLNIFNLLNSQEEMSTNEHYEIEEGTQNPYYGAAYSWQAPRSVRLSFEARY</sequence>
<feature type="chain" id="PRO_5017031196" evidence="9">
    <location>
        <begin position="24"/>
        <end position="1006"/>
    </location>
</feature>
<dbReference type="GO" id="GO:0030246">
    <property type="term" value="F:carbohydrate binding"/>
    <property type="evidence" value="ECO:0007669"/>
    <property type="project" value="InterPro"/>
</dbReference>
<gene>
    <name evidence="12" type="ORF">D0Y50_08995</name>
</gene>
<evidence type="ECO:0000256" key="2">
    <source>
        <dbReference type="ARBA" id="ARBA00022448"/>
    </source>
</evidence>
<dbReference type="EMBL" id="CP031769">
    <property type="protein sequence ID" value="AXR06489.1"/>
    <property type="molecule type" value="Genomic_DNA"/>
</dbReference>
<dbReference type="Proteomes" id="UP000262073">
    <property type="component" value="Chromosome"/>
</dbReference>
<evidence type="ECO:0000259" key="10">
    <source>
        <dbReference type="Pfam" id="PF07715"/>
    </source>
</evidence>
<proteinExistence type="inferred from homology"/>
<evidence type="ECO:0000256" key="6">
    <source>
        <dbReference type="ARBA" id="ARBA00023237"/>
    </source>
</evidence>
<dbReference type="InterPro" id="IPR037066">
    <property type="entry name" value="Plug_dom_sf"/>
</dbReference>
<dbReference type="Pfam" id="PF07715">
    <property type="entry name" value="Plug"/>
    <property type="match status" value="1"/>
</dbReference>
<evidence type="ECO:0000313" key="12">
    <source>
        <dbReference type="EMBL" id="AXR06489.1"/>
    </source>
</evidence>
<dbReference type="InterPro" id="IPR036942">
    <property type="entry name" value="Beta-barrel_TonB_sf"/>
</dbReference>
<organism evidence="12 13">
    <name type="scientific">Salinimonas sediminis</name>
    <dbReference type="NCBI Taxonomy" id="2303538"/>
    <lineage>
        <taxon>Bacteria</taxon>
        <taxon>Pseudomonadati</taxon>
        <taxon>Pseudomonadota</taxon>
        <taxon>Gammaproteobacteria</taxon>
        <taxon>Alteromonadales</taxon>
        <taxon>Alteromonadaceae</taxon>
        <taxon>Alteromonas/Salinimonas group</taxon>
        <taxon>Salinimonas</taxon>
    </lineage>
</organism>
<dbReference type="KEGG" id="salm:D0Y50_08995"/>
<dbReference type="GO" id="GO:0015344">
    <property type="term" value="F:siderophore uptake transmembrane transporter activity"/>
    <property type="evidence" value="ECO:0007669"/>
    <property type="project" value="TreeGrafter"/>
</dbReference>
<evidence type="ECO:0000256" key="4">
    <source>
        <dbReference type="ARBA" id="ARBA00022692"/>
    </source>
</evidence>
<dbReference type="GO" id="GO:0044718">
    <property type="term" value="P:siderophore transmembrane transport"/>
    <property type="evidence" value="ECO:0007669"/>
    <property type="project" value="TreeGrafter"/>
</dbReference>
<feature type="domain" description="TonB-dependent transporter Oar-like beta-barrel" evidence="11">
    <location>
        <begin position="570"/>
        <end position="965"/>
    </location>
</feature>
<dbReference type="AlphaFoldDB" id="A0A346NLT2"/>
<evidence type="ECO:0000256" key="5">
    <source>
        <dbReference type="ARBA" id="ARBA00023136"/>
    </source>
</evidence>
<dbReference type="PANTHER" id="PTHR30069">
    <property type="entry name" value="TONB-DEPENDENT OUTER MEMBRANE RECEPTOR"/>
    <property type="match status" value="1"/>
</dbReference>
<protein>
    <submittedName>
        <fullName evidence="12">TonB-dependent receptor</fullName>
    </submittedName>
</protein>
<reference evidence="12 13" key="1">
    <citation type="submission" date="2018-08" db="EMBL/GenBank/DDBJ databases">
        <title>Salinimonas sediminis sp. nov., a piezophilic bacterium isolated from a deep-sea sediment sample from the New Britain Trench.</title>
        <authorList>
            <person name="Cao J."/>
        </authorList>
    </citation>
    <scope>NUCLEOTIDE SEQUENCE [LARGE SCALE GENOMIC DNA]</scope>
    <source>
        <strain evidence="12 13">N102</strain>
    </source>
</reference>
<keyword evidence="4 7" id="KW-0812">Transmembrane</keyword>
<feature type="signal peptide" evidence="9">
    <location>
        <begin position="1"/>
        <end position="23"/>
    </location>
</feature>
<evidence type="ECO:0000259" key="11">
    <source>
        <dbReference type="Pfam" id="PF25183"/>
    </source>
</evidence>
<feature type="region of interest" description="Disordered" evidence="8">
    <location>
        <begin position="251"/>
        <end position="272"/>
    </location>
</feature>
<dbReference type="SUPFAM" id="SSF56935">
    <property type="entry name" value="Porins"/>
    <property type="match status" value="1"/>
</dbReference>
<keyword evidence="2 7" id="KW-0813">Transport</keyword>
<dbReference type="Gene3D" id="2.60.40.1120">
    <property type="entry name" value="Carboxypeptidase-like, regulatory domain"/>
    <property type="match status" value="1"/>
</dbReference>
<dbReference type="OrthoDB" id="9768147at2"/>
<dbReference type="Gene3D" id="2.40.170.20">
    <property type="entry name" value="TonB-dependent receptor, beta-barrel domain"/>
    <property type="match status" value="1"/>
</dbReference>
<dbReference type="Gene3D" id="2.170.130.10">
    <property type="entry name" value="TonB-dependent receptor, plug domain"/>
    <property type="match status" value="1"/>
</dbReference>
<keyword evidence="6 7" id="KW-0998">Cell outer membrane</keyword>
<dbReference type="GO" id="GO:0009279">
    <property type="term" value="C:cell outer membrane"/>
    <property type="evidence" value="ECO:0007669"/>
    <property type="project" value="UniProtKB-SubCell"/>
</dbReference>
<keyword evidence="5 7" id="KW-0472">Membrane</keyword>
<evidence type="ECO:0000256" key="9">
    <source>
        <dbReference type="SAM" id="SignalP"/>
    </source>
</evidence>
<keyword evidence="13" id="KW-1185">Reference proteome</keyword>
<accession>A0A346NLT2</accession>
<dbReference type="PANTHER" id="PTHR30069:SF46">
    <property type="entry name" value="OAR PROTEIN"/>
    <property type="match status" value="1"/>
</dbReference>